<dbReference type="GeneID" id="300180437"/>
<dbReference type="InterPro" id="IPR017946">
    <property type="entry name" value="PLC-like_Pdiesterase_TIM-brl"/>
</dbReference>
<dbReference type="Pfam" id="PF03009">
    <property type="entry name" value="GDPD"/>
    <property type="match status" value="1"/>
</dbReference>
<gene>
    <name evidence="2" type="ORF">APQ14_16395</name>
</gene>
<keyword evidence="3" id="KW-1185">Reference proteome</keyword>
<evidence type="ECO:0000259" key="1">
    <source>
        <dbReference type="PROSITE" id="PS51704"/>
    </source>
</evidence>
<proteinExistence type="predicted"/>
<dbReference type="SUPFAM" id="SSF51695">
    <property type="entry name" value="PLC-like phosphodiesterases"/>
    <property type="match status" value="1"/>
</dbReference>
<dbReference type="GO" id="GO:0006629">
    <property type="term" value="P:lipid metabolic process"/>
    <property type="evidence" value="ECO:0007669"/>
    <property type="project" value="InterPro"/>
</dbReference>
<sequence>MSSIIVGHRGVAGTHPENTKASIEQAAKLGLKWIEVDIQPTQDDQLVVCHDHTLERCSDGKGRVDEHTLAELRQLDFGSWKSEQFAGEKILTLEELLALVEQHSLSVNLEIKVDSRHQAPHVVDLLHDELIRSNLDTDKILLSSFSHQVITEIARHLPRYRVGVITEQLTQADLMLINEVKAFSCHMNYKHVNQSNLDTLNEANIQTWCYTVNDPSRFKFLSNVDAIFTDFPNKFSSIN</sequence>
<dbReference type="Gene3D" id="3.20.20.190">
    <property type="entry name" value="Phosphatidylinositol (PI) phosphodiesterase"/>
    <property type="match status" value="1"/>
</dbReference>
<comment type="caution">
    <text evidence="2">The sequence shown here is derived from an EMBL/GenBank/DDBJ whole genome shotgun (WGS) entry which is preliminary data.</text>
</comment>
<name>A0A109D5P0_9VIBR</name>
<feature type="domain" description="GP-PDE" evidence="1">
    <location>
        <begin position="3"/>
        <end position="239"/>
    </location>
</feature>
<reference evidence="2 3" key="1">
    <citation type="submission" date="2015-11" db="EMBL/GenBank/DDBJ databases">
        <title>Draft WGS of Vibrio toranzoniae.</title>
        <authorList>
            <person name="Lasa A."/>
            <person name="Romalde J.L."/>
        </authorList>
    </citation>
    <scope>NUCLEOTIDE SEQUENCE [LARGE SCALE GENOMIC DNA]</scope>
    <source>
        <strain evidence="2 3">Vb 10.8</strain>
    </source>
</reference>
<dbReference type="PANTHER" id="PTHR46211:SF1">
    <property type="entry name" value="GLYCEROPHOSPHODIESTER PHOSPHODIESTERASE, CYTOPLASMIC"/>
    <property type="match status" value="1"/>
</dbReference>
<dbReference type="PROSITE" id="PS51704">
    <property type="entry name" value="GP_PDE"/>
    <property type="match status" value="1"/>
</dbReference>
<dbReference type="PANTHER" id="PTHR46211">
    <property type="entry name" value="GLYCEROPHOSPHORYL DIESTER PHOSPHODIESTERASE"/>
    <property type="match status" value="1"/>
</dbReference>
<dbReference type="RefSeq" id="WP_060469430.1">
    <property type="nucleotide sequence ID" value="NZ_AP025515.1"/>
</dbReference>
<dbReference type="AlphaFoldDB" id="A0A109D5P0"/>
<dbReference type="InterPro" id="IPR030395">
    <property type="entry name" value="GP_PDE_dom"/>
</dbReference>
<accession>A0A109D5P0</accession>
<evidence type="ECO:0000313" key="3">
    <source>
        <dbReference type="Proteomes" id="UP000057389"/>
    </source>
</evidence>
<dbReference type="OrthoDB" id="9795622at2"/>
<evidence type="ECO:0000313" key="2">
    <source>
        <dbReference type="EMBL" id="KWT99211.1"/>
    </source>
</evidence>
<dbReference type="Proteomes" id="UP000057389">
    <property type="component" value="Unassembled WGS sequence"/>
</dbReference>
<organism evidence="2 3">
    <name type="scientific">Vibrio toranzoniae</name>
    <dbReference type="NCBI Taxonomy" id="1194427"/>
    <lineage>
        <taxon>Bacteria</taxon>
        <taxon>Pseudomonadati</taxon>
        <taxon>Pseudomonadota</taxon>
        <taxon>Gammaproteobacteria</taxon>
        <taxon>Vibrionales</taxon>
        <taxon>Vibrionaceae</taxon>
        <taxon>Vibrio</taxon>
    </lineage>
</organism>
<protein>
    <submittedName>
        <fullName evidence="2">Glycerophosphodiester phosphodiesterase</fullName>
    </submittedName>
</protein>
<dbReference type="EMBL" id="LMXU01000033">
    <property type="protein sequence ID" value="KWT99211.1"/>
    <property type="molecule type" value="Genomic_DNA"/>
</dbReference>
<dbReference type="GO" id="GO:0008081">
    <property type="term" value="F:phosphoric diester hydrolase activity"/>
    <property type="evidence" value="ECO:0007669"/>
    <property type="project" value="InterPro"/>
</dbReference>